<dbReference type="InterPro" id="IPR039295">
    <property type="entry name" value="MSB2"/>
</dbReference>
<feature type="compositionally biased region" description="Low complexity" evidence="1">
    <location>
        <begin position="48"/>
        <end position="72"/>
    </location>
</feature>
<keyword evidence="2" id="KW-1133">Transmembrane helix</keyword>
<feature type="region of interest" description="Disordered" evidence="1">
    <location>
        <begin position="1"/>
        <end position="72"/>
    </location>
</feature>
<feature type="compositionally biased region" description="Polar residues" evidence="1">
    <location>
        <begin position="7"/>
        <end position="47"/>
    </location>
</feature>
<evidence type="ECO:0000256" key="1">
    <source>
        <dbReference type="SAM" id="MobiDB-lite"/>
    </source>
</evidence>
<dbReference type="EMBL" id="CP046234">
    <property type="protein sequence ID" value="WFD46228.1"/>
    <property type="molecule type" value="Genomic_DNA"/>
</dbReference>
<organism evidence="3 4">
    <name type="scientific">Malassezia furfur</name>
    <name type="common">Pityriasis versicolor infection agent</name>
    <name type="synonym">Pityrosporum furfur</name>
    <dbReference type="NCBI Taxonomy" id="55194"/>
    <lineage>
        <taxon>Eukaryota</taxon>
        <taxon>Fungi</taxon>
        <taxon>Dikarya</taxon>
        <taxon>Basidiomycota</taxon>
        <taxon>Ustilaginomycotina</taxon>
        <taxon>Malasseziomycetes</taxon>
        <taxon>Malasseziales</taxon>
        <taxon>Malasseziaceae</taxon>
        <taxon>Malassezia</taxon>
    </lineage>
</organism>
<keyword evidence="2" id="KW-0472">Membrane</keyword>
<protein>
    <submittedName>
        <fullName evidence="3">Uncharacterized protein</fullName>
    </submittedName>
</protein>
<evidence type="ECO:0000313" key="3">
    <source>
        <dbReference type="EMBL" id="WFD46228.1"/>
    </source>
</evidence>
<feature type="transmembrane region" description="Helical" evidence="2">
    <location>
        <begin position="220"/>
        <end position="241"/>
    </location>
</feature>
<keyword evidence="4" id="KW-1185">Reference proteome</keyword>
<evidence type="ECO:0000313" key="4">
    <source>
        <dbReference type="Proteomes" id="UP000818624"/>
    </source>
</evidence>
<accession>A0ABY8EKV3</accession>
<dbReference type="PANTHER" id="PTHR35778:SF1">
    <property type="entry name" value="SIGNALING MUCIN HKR1-RELATED"/>
    <property type="match status" value="1"/>
</dbReference>
<proteinExistence type="predicted"/>
<keyword evidence="2" id="KW-0812">Transmembrane</keyword>
<gene>
    <name evidence="3" type="ORF">GLX27_000860</name>
</gene>
<evidence type="ECO:0000256" key="2">
    <source>
        <dbReference type="SAM" id="Phobius"/>
    </source>
</evidence>
<feature type="region of interest" description="Disordered" evidence="1">
    <location>
        <begin position="362"/>
        <end position="384"/>
    </location>
</feature>
<dbReference type="PANTHER" id="PTHR35778">
    <property type="entry name" value="SIGNALING MUCIN HKR1-RELATED"/>
    <property type="match status" value="1"/>
</dbReference>
<dbReference type="Proteomes" id="UP000818624">
    <property type="component" value="Chromosome 1"/>
</dbReference>
<reference evidence="3 4" key="1">
    <citation type="journal article" date="2020" name="Elife">
        <title>Loss of centromere function drives karyotype evolution in closely related Malassezia species.</title>
        <authorList>
            <person name="Sankaranarayanan S.R."/>
            <person name="Ianiri G."/>
            <person name="Coelho M.A."/>
            <person name="Reza M.H."/>
            <person name="Thimmappa B.C."/>
            <person name="Ganguly P."/>
            <person name="Vadnala R.N."/>
            <person name="Sun S."/>
            <person name="Siddharthan R."/>
            <person name="Tellgren-Roth C."/>
            <person name="Dawson T.L."/>
            <person name="Heitman J."/>
            <person name="Sanyal K."/>
        </authorList>
    </citation>
    <scope>NUCLEOTIDE SEQUENCE [LARGE SCALE GENOMIC DNA]</scope>
    <source>
        <strain evidence="3">CBS14141</strain>
    </source>
</reference>
<name>A0ABY8EKV3_MALFU</name>
<sequence>MPDSSRAGAQSLSRSRPFVNTESLVLPKNQAQPPMRTSTASFGTGTMSSPTPSTSVPSSSASHSHASPSVPSYPEAVVPLGASDTAPKDTMSIAVLFKRTMPWMWVVEQRETAAQIFTYIPRLLATGIGSDPQAVTTKELRAYAINDTVLTLYLAYVPVNKANDLQTALQDPTAAMTPPNATPVEVQLLKQIDPSFNILAYTPTDPDGAPNTIPLNTRTALVSSFSGIAGLALLGFAVWLVRRCNRRRVEKQRRERRNTIQSFSALSNSPVSMPCDLPPAPRASSFYVGDSHGSSVTAFESDGVTGTLDVASASLLGSCAVAPDMRWSEHVPTLSRTDSEGSATGVADPYCYSDLIPNVRPSSSMHGDSLHRRSHSKEGVAYST</sequence>